<evidence type="ECO:0000313" key="4">
    <source>
        <dbReference type="EMBL" id="SEA54131.1"/>
    </source>
</evidence>
<feature type="domain" description="Putative auto-transporter adhesin head GIN" evidence="3">
    <location>
        <begin position="52"/>
        <end position="237"/>
    </location>
</feature>
<dbReference type="AlphaFoldDB" id="A0A1H4C133"/>
<sequence>MFKYQSSMKLKYFLFVLLALLLTSCSCSRENMSFKFGDSGPKVTESRSLRGFEGIEVYGSPTVYYQQADSFSVKVKGPKEIVDNILTDVSDGKLTIRNRGKIGMFNINFGGDYTLAVYVTSPDLVSVYLGGSGDFISERPVDTDNITINLKGSGDIQFASLLCDRCNLEVVGSGDASIRNLDTRESDVTLIGSGDINLRQQNAKATRITLRGSGDVNVDFVKGCGSVDAQLMGSGDIDLRGTVQSMNKNKSGSGDIDTDNLKVGR</sequence>
<evidence type="ECO:0000313" key="5">
    <source>
        <dbReference type="Proteomes" id="UP000182257"/>
    </source>
</evidence>
<evidence type="ECO:0000259" key="3">
    <source>
        <dbReference type="Pfam" id="PF10988"/>
    </source>
</evidence>
<gene>
    <name evidence="4" type="ORF">SAMN05216462_1720</name>
</gene>
<evidence type="ECO:0000256" key="1">
    <source>
        <dbReference type="SAM" id="MobiDB-lite"/>
    </source>
</evidence>
<feature type="chain" id="PRO_5010285472" evidence="2">
    <location>
        <begin position="30"/>
        <end position="265"/>
    </location>
</feature>
<organism evidence="4 5">
    <name type="scientific">Xylanibacter ruminicola</name>
    <name type="common">Prevotella ruminicola</name>
    <dbReference type="NCBI Taxonomy" id="839"/>
    <lineage>
        <taxon>Bacteria</taxon>
        <taxon>Pseudomonadati</taxon>
        <taxon>Bacteroidota</taxon>
        <taxon>Bacteroidia</taxon>
        <taxon>Bacteroidales</taxon>
        <taxon>Prevotellaceae</taxon>
        <taxon>Xylanibacter</taxon>
    </lineage>
</organism>
<dbReference type="EMBL" id="FNRF01000003">
    <property type="protein sequence ID" value="SEA54131.1"/>
    <property type="molecule type" value="Genomic_DNA"/>
</dbReference>
<feature type="signal peptide" evidence="2">
    <location>
        <begin position="1"/>
        <end position="29"/>
    </location>
</feature>
<keyword evidence="2" id="KW-0732">Signal</keyword>
<dbReference type="Gene3D" id="2.160.20.120">
    <property type="match status" value="1"/>
</dbReference>
<protein>
    <submittedName>
        <fullName evidence="4">Putative auto-transporter adhesin, head GIN domain</fullName>
    </submittedName>
</protein>
<evidence type="ECO:0000256" key="2">
    <source>
        <dbReference type="SAM" id="SignalP"/>
    </source>
</evidence>
<proteinExistence type="predicted"/>
<name>A0A1H4C133_XYLRU</name>
<accession>A0A1H4C133</accession>
<dbReference type="OrthoDB" id="1064915at2"/>
<dbReference type="Proteomes" id="UP000182257">
    <property type="component" value="Unassembled WGS sequence"/>
</dbReference>
<feature type="region of interest" description="Disordered" evidence="1">
    <location>
        <begin position="245"/>
        <end position="265"/>
    </location>
</feature>
<reference evidence="4 5" key="1">
    <citation type="submission" date="2016-10" db="EMBL/GenBank/DDBJ databases">
        <authorList>
            <person name="de Groot N.N."/>
        </authorList>
    </citation>
    <scope>NUCLEOTIDE SEQUENCE [LARGE SCALE GENOMIC DNA]</scope>
    <source>
        <strain evidence="4 5">D31d</strain>
    </source>
</reference>
<dbReference type="PROSITE" id="PS51257">
    <property type="entry name" value="PROKAR_LIPOPROTEIN"/>
    <property type="match status" value="1"/>
</dbReference>
<dbReference type="Pfam" id="PF10988">
    <property type="entry name" value="DUF2807"/>
    <property type="match status" value="1"/>
</dbReference>
<dbReference type="InterPro" id="IPR021255">
    <property type="entry name" value="DUF2807"/>
</dbReference>